<feature type="binding site" evidence="8">
    <location>
        <begin position="49"/>
        <end position="52"/>
    </location>
    <ligand>
        <name>substrate</name>
    </ligand>
</feature>
<feature type="active site" description="Nucleophile" evidence="8">
    <location>
        <position position="50"/>
    </location>
</feature>
<feature type="binding site" evidence="8">
    <location>
        <begin position="114"/>
        <end position="116"/>
    </location>
    <ligand>
        <name>substrate</name>
    </ligand>
</feature>
<evidence type="ECO:0000313" key="14">
    <source>
        <dbReference type="Proteomes" id="UP001500618"/>
    </source>
</evidence>
<comment type="function">
    <text evidence="8">Catalyzes the NADPH-dependent reduction of glutamyl-tRNA(Glu) to glutamate 1-semialdehyde (GSA).</text>
</comment>
<gene>
    <name evidence="8" type="primary">hemA</name>
    <name evidence="13" type="ORF">GCM10009765_01670</name>
</gene>
<feature type="domain" description="Quinate/shikimate 5-dehydrogenase/glutamyl-tRNA reductase" evidence="11">
    <location>
        <begin position="179"/>
        <end position="302"/>
    </location>
</feature>
<evidence type="ECO:0000256" key="4">
    <source>
        <dbReference type="ARBA" id="ARBA00022857"/>
    </source>
</evidence>
<name>A0ABN2FPV9_9ACTN</name>
<protein>
    <recommendedName>
        <fullName evidence="3 8">Glutamyl-tRNA reductase</fullName>
        <shortName evidence="8">GluTR</shortName>
        <ecNumber evidence="3 8">1.2.1.70</ecNumber>
    </recommendedName>
</protein>
<dbReference type="PANTHER" id="PTHR43013:SF1">
    <property type="entry name" value="GLUTAMYL-TRNA REDUCTASE"/>
    <property type="match status" value="1"/>
</dbReference>
<feature type="domain" description="Glutamyl-tRNA reductase N-terminal" evidence="12">
    <location>
        <begin position="6"/>
        <end position="156"/>
    </location>
</feature>
<dbReference type="Proteomes" id="UP001500618">
    <property type="component" value="Unassembled WGS sequence"/>
</dbReference>
<dbReference type="InterPro" id="IPR015896">
    <property type="entry name" value="4pyrrol_synth_GluRdtase_dimer"/>
</dbReference>
<dbReference type="RefSeq" id="WP_163573446.1">
    <property type="nucleotide sequence ID" value="NZ_BAAANY010000001.1"/>
</dbReference>
<organism evidence="13 14">
    <name type="scientific">Fodinicola feengrottensis</name>
    <dbReference type="NCBI Taxonomy" id="435914"/>
    <lineage>
        <taxon>Bacteria</taxon>
        <taxon>Bacillati</taxon>
        <taxon>Actinomycetota</taxon>
        <taxon>Actinomycetes</taxon>
        <taxon>Mycobacteriales</taxon>
        <taxon>Fodinicola</taxon>
    </lineage>
</organism>
<dbReference type="PIRSF" id="PIRSF000445">
    <property type="entry name" value="4pyrrol_synth_GluRdtase"/>
    <property type="match status" value="1"/>
</dbReference>
<evidence type="ECO:0000256" key="2">
    <source>
        <dbReference type="ARBA" id="ARBA00005916"/>
    </source>
</evidence>
<dbReference type="SUPFAM" id="SSF51735">
    <property type="entry name" value="NAD(P)-binding Rossmann-fold domains"/>
    <property type="match status" value="1"/>
</dbReference>
<dbReference type="InterPro" id="IPR006151">
    <property type="entry name" value="Shikm_DH/Glu-tRNA_Rdtase"/>
</dbReference>
<dbReference type="NCBIfam" id="TIGR01035">
    <property type="entry name" value="hemA"/>
    <property type="match status" value="1"/>
</dbReference>
<evidence type="ECO:0000259" key="11">
    <source>
        <dbReference type="Pfam" id="PF01488"/>
    </source>
</evidence>
<comment type="catalytic activity">
    <reaction evidence="7 8 9">
        <text>(S)-4-amino-5-oxopentanoate + tRNA(Glu) + NADP(+) = L-glutamyl-tRNA(Glu) + NADPH + H(+)</text>
        <dbReference type="Rhea" id="RHEA:12344"/>
        <dbReference type="Rhea" id="RHEA-COMP:9663"/>
        <dbReference type="Rhea" id="RHEA-COMP:9680"/>
        <dbReference type="ChEBI" id="CHEBI:15378"/>
        <dbReference type="ChEBI" id="CHEBI:57501"/>
        <dbReference type="ChEBI" id="CHEBI:57783"/>
        <dbReference type="ChEBI" id="CHEBI:58349"/>
        <dbReference type="ChEBI" id="CHEBI:78442"/>
        <dbReference type="ChEBI" id="CHEBI:78520"/>
        <dbReference type="EC" id="1.2.1.70"/>
    </reaction>
</comment>
<evidence type="ECO:0000256" key="8">
    <source>
        <dbReference type="HAMAP-Rule" id="MF_00087"/>
    </source>
</evidence>
<evidence type="ECO:0000256" key="1">
    <source>
        <dbReference type="ARBA" id="ARBA00005059"/>
    </source>
</evidence>
<dbReference type="SUPFAM" id="SSF69075">
    <property type="entry name" value="Glutamyl tRNA-reductase dimerization domain"/>
    <property type="match status" value="1"/>
</dbReference>
<comment type="subunit">
    <text evidence="8">Homodimer.</text>
</comment>
<dbReference type="PANTHER" id="PTHR43013">
    <property type="entry name" value="GLUTAMYL-TRNA REDUCTASE"/>
    <property type="match status" value="1"/>
</dbReference>
<keyword evidence="6 8" id="KW-0627">Porphyrin biosynthesis</keyword>
<evidence type="ECO:0000256" key="9">
    <source>
        <dbReference type="RuleBase" id="RU000584"/>
    </source>
</evidence>
<dbReference type="InterPro" id="IPR036291">
    <property type="entry name" value="NAD(P)-bd_dom_sf"/>
</dbReference>
<sequence>MSILVVGLSHHTASVDLLERAVVGTADRPALIQDLLAGANVGEVVVLSTCNRVELYAAVSSFHGGLHDVGSVLAGRLGVDVADLAESLYVHYADDAVQHLFEAVGGLDSMVVGESQILGQIRTAYNAAAELGAPGRLLHELMQQALRVGKRVHTETGIDRAGQSVVSLALKVGAAATRPLEGASALVIGAGSMGALVAATLSRSGVQSLTVANRSGIRAARLARSQDEDAVPIQVVRFDELGTALKQADIVVSATASTATVLTVETLGDARPQLIIDLAVPRDVDPRVGELDGVHLIDIASLGSQAHSDAVAVQDEVTAARAIVVEEVAAFLAWQRTVDVTPTVAALRARADEVVVSELARLASRMPDLDERTRSEVERSVRRVVATLLHVPTVRVKELASSPNGQAYANALRELFGLDTAAASAPAVFSANEAVAPVFTQRPKATTDGEA</sequence>
<feature type="binding site" evidence="8">
    <location>
        <position position="109"/>
    </location>
    <ligand>
        <name>substrate</name>
    </ligand>
</feature>
<evidence type="ECO:0000256" key="6">
    <source>
        <dbReference type="ARBA" id="ARBA00023244"/>
    </source>
</evidence>
<evidence type="ECO:0000313" key="13">
    <source>
        <dbReference type="EMBL" id="GAA1656083.1"/>
    </source>
</evidence>
<dbReference type="Gene3D" id="3.40.50.720">
    <property type="entry name" value="NAD(P)-binding Rossmann-like Domain"/>
    <property type="match status" value="1"/>
</dbReference>
<accession>A0ABN2FPV9</accession>
<comment type="domain">
    <text evidence="8">Possesses an unusual extended V-shaped dimeric structure with each monomer consisting of three distinct domains arranged along a curved 'spinal' alpha-helix. The N-terminal catalytic domain specifically recognizes the glutamate moiety of the substrate. The second domain is the NADPH-binding domain, and the third C-terminal domain is responsible for dimerization.</text>
</comment>
<proteinExistence type="inferred from homology"/>
<comment type="miscellaneous">
    <text evidence="8">During catalysis, the active site Cys acts as a nucleophile attacking the alpha-carbonyl group of tRNA-bound glutamate with the formation of a thioester intermediate between enzyme and glutamate, and the concomitant release of tRNA(Glu). The thioester intermediate is finally reduced by direct hydride transfer from NADPH, to form the product GSA.</text>
</comment>
<dbReference type="InterPro" id="IPR036343">
    <property type="entry name" value="GluRdtase_N_sf"/>
</dbReference>
<dbReference type="NCBIfam" id="NF000744">
    <property type="entry name" value="PRK00045.1-3"/>
    <property type="match status" value="1"/>
</dbReference>
<keyword evidence="14" id="KW-1185">Reference proteome</keyword>
<evidence type="ECO:0000259" key="10">
    <source>
        <dbReference type="Pfam" id="PF00745"/>
    </source>
</evidence>
<feature type="binding site" evidence="8">
    <location>
        <begin position="189"/>
        <end position="194"/>
    </location>
    <ligand>
        <name>NADP(+)</name>
        <dbReference type="ChEBI" id="CHEBI:58349"/>
    </ligand>
</feature>
<feature type="site" description="Important for activity" evidence="8">
    <location>
        <position position="99"/>
    </location>
</feature>
<dbReference type="InterPro" id="IPR015895">
    <property type="entry name" value="4pyrrol_synth_GluRdtase_N"/>
</dbReference>
<reference evidence="13 14" key="1">
    <citation type="journal article" date="2019" name="Int. J. Syst. Evol. Microbiol.">
        <title>The Global Catalogue of Microorganisms (GCM) 10K type strain sequencing project: providing services to taxonomists for standard genome sequencing and annotation.</title>
        <authorList>
            <consortium name="The Broad Institute Genomics Platform"/>
            <consortium name="The Broad Institute Genome Sequencing Center for Infectious Disease"/>
            <person name="Wu L."/>
            <person name="Ma J."/>
        </authorList>
    </citation>
    <scope>NUCLEOTIDE SEQUENCE [LARGE SCALE GENOMIC DNA]</scope>
    <source>
        <strain evidence="13 14">JCM 14718</strain>
    </source>
</reference>
<comment type="caution">
    <text evidence="13">The sequence shown here is derived from an EMBL/GenBank/DDBJ whole genome shotgun (WGS) entry which is preliminary data.</text>
</comment>
<keyword evidence="4 8" id="KW-0521">NADP</keyword>
<comment type="similarity">
    <text evidence="2 8 9">Belongs to the glutamyl-tRNA reductase family.</text>
</comment>
<evidence type="ECO:0000259" key="12">
    <source>
        <dbReference type="Pfam" id="PF05201"/>
    </source>
</evidence>
<dbReference type="Pfam" id="PF00745">
    <property type="entry name" value="GlutR_dimer"/>
    <property type="match status" value="1"/>
</dbReference>
<dbReference type="EMBL" id="BAAANY010000001">
    <property type="protein sequence ID" value="GAA1656083.1"/>
    <property type="molecule type" value="Genomic_DNA"/>
</dbReference>
<dbReference type="Pfam" id="PF01488">
    <property type="entry name" value="Shikimate_DH"/>
    <property type="match status" value="1"/>
</dbReference>
<dbReference type="InterPro" id="IPR036453">
    <property type="entry name" value="GluRdtase_dimer_dom_sf"/>
</dbReference>
<dbReference type="HAMAP" id="MF_00087">
    <property type="entry name" value="Glu_tRNA_reductase"/>
    <property type="match status" value="1"/>
</dbReference>
<dbReference type="Pfam" id="PF05201">
    <property type="entry name" value="GlutR_N"/>
    <property type="match status" value="1"/>
</dbReference>
<evidence type="ECO:0000256" key="3">
    <source>
        <dbReference type="ARBA" id="ARBA00012970"/>
    </source>
</evidence>
<evidence type="ECO:0000256" key="7">
    <source>
        <dbReference type="ARBA" id="ARBA00047464"/>
    </source>
</evidence>
<dbReference type="InterPro" id="IPR000343">
    <property type="entry name" value="4pyrrol_synth_GluRdtase"/>
</dbReference>
<keyword evidence="5 8" id="KW-0560">Oxidoreductase</keyword>
<comment type="pathway">
    <text evidence="1 8 9">Porphyrin-containing compound metabolism; protoporphyrin-IX biosynthesis; 5-aminolevulinate from L-glutamyl-tRNA(Glu): step 1/2.</text>
</comment>
<dbReference type="Gene3D" id="3.30.460.30">
    <property type="entry name" value="Glutamyl-tRNA reductase, N-terminal domain"/>
    <property type="match status" value="1"/>
</dbReference>
<dbReference type="EC" id="1.2.1.70" evidence="3 8"/>
<dbReference type="CDD" id="cd05213">
    <property type="entry name" value="NAD_bind_Glutamyl_tRNA_reduct"/>
    <property type="match status" value="1"/>
</dbReference>
<feature type="domain" description="Tetrapyrrole biosynthesis glutamyl-tRNA reductase dimerisation" evidence="10">
    <location>
        <begin position="320"/>
        <end position="418"/>
    </location>
</feature>
<feature type="binding site" evidence="8">
    <location>
        <position position="120"/>
    </location>
    <ligand>
        <name>substrate</name>
    </ligand>
</feature>
<evidence type="ECO:0000256" key="5">
    <source>
        <dbReference type="ARBA" id="ARBA00023002"/>
    </source>
</evidence>
<dbReference type="SUPFAM" id="SSF69742">
    <property type="entry name" value="Glutamyl tRNA-reductase catalytic, N-terminal domain"/>
    <property type="match status" value="1"/>
</dbReference>